<sequence length="181" mass="21055">MHQPKQLQLFEILIQPEIKAIYDPYWDELEAQKEDTVEQVLLSINAESETFNVDTLIAPQQNTSVRAQISFDAPPYKSVRAQVDYDTAPEHNYPESSVNPYTSNSYTHWVEKYWVKRRGEKHDYYRYCWMEGRKKYRCHIAGRAGRIGAIQRKEVVIEALADGQSPQEIKQLIRGFSNGNG</sequence>
<dbReference type="Proteomes" id="UP000660380">
    <property type="component" value="Unassembled WGS sequence"/>
</dbReference>
<evidence type="ECO:0000313" key="2">
    <source>
        <dbReference type="Proteomes" id="UP000660380"/>
    </source>
</evidence>
<reference evidence="1 2" key="1">
    <citation type="journal article" date="2020" name="ISME J.">
        <title>Comparative genomics reveals insights into cyanobacterial evolution and habitat adaptation.</title>
        <authorList>
            <person name="Chen M.Y."/>
            <person name="Teng W.K."/>
            <person name="Zhao L."/>
            <person name="Hu C.X."/>
            <person name="Zhou Y.K."/>
            <person name="Han B.P."/>
            <person name="Song L.R."/>
            <person name="Shu W.S."/>
        </authorList>
    </citation>
    <scope>NUCLEOTIDE SEQUENCE [LARGE SCALE GENOMIC DNA]</scope>
    <source>
        <strain evidence="1 2">FACHB-248</strain>
    </source>
</reference>
<accession>A0ABR8H2B2</accession>
<comment type="caution">
    <text evidence="1">The sequence shown here is derived from an EMBL/GenBank/DDBJ whole genome shotgun (WGS) entry which is preliminary data.</text>
</comment>
<dbReference type="EMBL" id="JACJTA010000174">
    <property type="protein sequence ID" value="MBD2609577.1"/>
    <property type="molecule type" value="Genomic_DNA"/>
</dbReference>
<proteinExistence type="predicted"/>
<evidence type="ECO:0000313" key="1">
    <source>
        <dbReference type="EMBL" id="MBD2609577.1"/>
    </source>
</evidence>
<keyword evidence="2" id="KW-1185">Reference proteome</keyword>
<organism evidence="1 2">
    <name type="scientific">Scytonema hofmannii FACHB-248</name>
    <dbReference type="NCBI Taxonomy" id="1842502"/>
    <lineage>
        <taxon>Bacteria</taxon>
        <taxon>Bacillati</taxon>
        <taxon>Cyanobacteriota</taxon>
        <taxon>Cyanophyceae</taxon>
        <taxon>Nostocales</taxon>
        <taxon>Scytonemataceae</taxon>
        <taxon>Scytonema</taxon>
    </lineage>
</organism>
<evidence type="ECO:0008006" key="3">
    <source>
        <dbReference type="Google" id="ProtNLM"/>
    </source>
</evidence>
<gene>
    <name evidence="1" type="ORF">H6G81_35085</name>
</gene>
<protein>
    <recommendedName>
        <fullName evidence="3">CpcD</fullName>
    </recommendedName>
</protein>
<name>A0ABR8H2B2_9CYAN</name>
<dbReference type="RefSeq" id="WP_029634450.1">
    <property type="nucleotide sequence ID" value="NZ_JACJTA010000174.1"/>
</dbReference>